<evidence type="ECO:0000256" key="1">
    <source>
        <dbReference type="SAM" id="Phobius"/>
    </source>
</evidence>
<feature type="transmembrane region" description="Helical" evidence="1">
    <location>
        <begin position="43"/>
        <end position="62"/>
    </location>
</feature>
<keyword evidence="3" id="KW-1185">Reference proteome</keyword>
<dbReference type="Proteomes" id="UP000019277">
    <property type="component" value="Unassembled WGS sequence"/>
</dbReference>
<evidence type="ECO:0000313" key="2">
    <source>
        <dbReference type="EMBL" id="EWC59591.1"/>
    </source>
</evidence>
<sequence>MRTLSRLLVPSLITAGVVTLSAIAVNVWTSESVPAPFHLLKAHAHWAVLGLWLLTALLAALYELPRRKAAEEEQALAERDRLGATVAVVRGRMHRTVARRVRDSRLFPGLPRLPQVWQSATPTRLATDAAGYLRGEEYVRTFEAVPSRRLVVCGAAGTGKTDWLLTYAQGALAADGPVPLLLDLSTWPRDLDFERWTGRQFAAEFPELDGDFVHTGRFVLLLDGLDEVDPERRHGLLEVLGSAVWSDQAIILTSRPEAYPDHGLLDAAVIILLPLDTGQVVGWLDRVFRTEADAERWLPVRRALRTPGSPVAEALSSPLMVTLAAKVFQDPGSDPAELADAGSVTGRLLDGVVPAAYARPGKQSKWTAEQAAGWLEFLATHTGRDGIAWWRLYLLVPRWRFAVCFGFLPALTGTLIAGGAAWLFLGALPAGLSVDDTWELLRQPLLIAQSMFDNAVRTISGEQQPSAAETAVAVGSAVGSIAAGCLSGALLGARESSWWRRTGWSVRGIGRPWPAPVRDIGFGVVVAAAVGALTATAGVAVASLLLTAGEDSSALFWLATGTAVGVGALTGAGTGLYSVLFGEPPLVWSRLSPSAPSRLRLTLPPWRRWVLAAAGGAVAGTVLALAFGAGPGRVALLCAAVAVAGVAWLIADDLTDDEGPGPADTWQARGAERPSVLLRDDVLASLMRVVATALLAAPLLAAPFVVHPAVGRTVAGLLVVYAVLRELTTRSWSWWLVAALALAVRRRLPWSALGFLEDACARQVLRVQGGRYHFRHAELADRLSRAPAPPAPAPRREDWDHVVVDAPYAEDLIRAYDLIDEGEDAEARPLLEALRDRARRDGDAEAALVARAALAQLSDLDGAAAGLRGRLTEILPEVLATFGEAHLLTVRTRLLLADLLTGDKAIRHVDAVLAARPHGAAPSDPYVRAAHLRGVDLHEDGDQLSRLHHAAMAEAGLPEGDPRVERLRGIQLEARTNVVCAFAPAPERLVSLTRLHREACARLRPGHPTTMTIRVELAKACGRAGRWAQAEEHWVAITEWADGALEPGPVMDGFHDQLRKARGHRRF</sequence>
<dbReference type="PATRIC" id="fig|909613.9.peg.5129"/>
<dbReference type="AlphaFoldDB" id="W7IT56"/>
<gene>
    <name evidence="2" type="ORF">UO65_5132</name>
</gene>
<keyword evidence="1" id="KW-0472">Membrane</keyword>
<feature type="transmembrane region" description="Helical" evidence="1">
    <location>
        <begin position="554"/>
        <end position="580"/>
    </location>
</feature>
<feature type="transmembrane region" description="Helical" evidence="1">
    <location>
        <begin position="609"/>
        <end position="627"/>
    </location>
</feature>
<accession>W7IT56</accession>
<name>W7IT56_9PSEU</name>
<protein>
    <recommendedName>
        <fullName evidence="4">NACHT domain-containing protein</fullName>
    </recommendedName>
</protein>
<dbReference type="RefSeq" id="WP_152552259.1">
    <property type="nucleotide sequence ID" value="NZ_AYXG01000197.1"/>
</dbReference>
<feature type="transmembrane region" description="Helical" evidence="1">
    <location>
        <begin position="682"/>
        <end position="702"/>
    </location>
</feature>
<feature type="transmembrane region" description="Helical" evidence="1">
    <location>
        <begin position="7"/>
        <end position="28"/>
    </location>
</feature>
<keyword evidence="1" id="KW-0812">Transmembrane</keyword>
<evidence type="ECO:0008006" key="4">
    <source>
        <dbReference type="Google" id="ProtNLM"/>
    </source>
</evidence>
<feature type="transmembrane region" description="Helical" evidence="1">
    <location>
        <begin position="520"/>
        <end position="547"/>
    </location>
</feature>
<dbReference type="EMBL" id="AYXG01000197">
    <property type="protein sequence ID" value="EWC59591.1"/>
    <property type="molecule type" value="Genomic_DNA"/>
</dbReference>
<dbReference type="Gene3D" id="3.40.50.300">
    <property type="entry name" value="P-loop containing nucleotide triphosphate hydrolases"/>
    <property type="match status" value="1"/>
</dbReference>
<dbReference type="OrthoDB" id="419058at2"/>
<feature type="transmembrane region" description="Helical" evidence="1">
    <location>
        <begin position="401"/>
        <end position="425"/>
    </location>
</feature>
<reference evidence="2 3" key="1">
    <citation type="journal article" date="2014" name="Genome Announc.">
        <title>Draft Genome Sequence of the Antitrypanosomally Active Sponge-Associated Bacterium Actinokineospora sp. Strain EG49.</title>
        <authorList>
            <person name="Harjes J."/>
            <person name="Ryu T."/>
            <person name="Abdelmohsen U.R."/>
            <person name="Moitinho-Silva L."/>
            <person name="Horn H."/>
            <person name="Ravasi T."/>
            <person name="Hentschel U."/>
        </authorList>
    </citation>
    <scope>NUCLEOTIDE SEQUENCE [LARGE SCALE GENOMIC DNA]</scope>
    <source>
        <strain evidence="2 3">EG49</strain>
    </source>
</reference>
<evidence type="ECO:0000313" key="3">
    <source>
        <dbReference type="Proteomes" id="UP000019277"/>
    </source>
</evidence>
<dbReference type="InterPro" id="IPR027417">
    <property type="entry name" value="P-loop_NTPase"/>
</dbReference>
<proteinExistence type="predicted"/>
<dbReference type="eggNOG" id="COG5635">
    <property type="taxonomic scope" value="Bacteria"/>
</dbReference>
<keyword evidence="1" id="KW-1133">Transmembrane helix</keyword>
<feature type="transmembrane region" description="Helical" evidence="1">
    <location>
        <begin position="634"/>
        <end position="651"/>
    </location>
</feature>
<comment type="caution">
    <text evidence="2">The sequence shown here is derived from an EMBL/GenBank/DDBJ whole genome shotgun (WGS) entry which is preliminary data.</text>
</comment>
<dbReference type="STRING" id="909613.UO65_5132"/>
<dbReference type="SUPFAM" id="SSF52540">
    <property type="entry name" value="P-loop containing nucleoside triphosphate hydrolases"/>
    <property type="match status" value="1"/>
</dbReference>
<organism evidence="2 3">
    <name type="scientific">Actinokineospora spheciospongiae</name>
    <dbReference type="NCBI Taxonomy" id="909613"/>
    <lineage>
        <taxon>Bacteria</taxon>
        <taxon>Bacillati</taxon>
        <taxon>Actinomycetota</taxon>
        <taxon>Actinomycetes</taxon>
        <taxon>Pseudonocardiales</taxon>
        <taxon>Pseudonocardiaceae</taxon>
        <taxon>Actinokineospora</taxon>
    </lineage>
</organism>